<dbReference type="Proteomes" id="UP001231915">
    <property type="component" value="Unassembled WGS sequence"/>
</dbReference>
<dbReference type="EMBL" id="JASJUT010000005">
    <property type="protein sequence ID" value="MDK2596211.1"/>
    <property type="molecule type" value="Genomic_DNA"/>
</dbReference>
<keyword evidence="4" id="KW-0732">Signal</keyword>
<reference evidence="5 6" key="1">
    <citation type="submission" date="2023-05" db="EMBL/GenBank/DDBJ databases">
        <title>Pseudoalteromonas ardens sp. nov., Pseudoalteromonas obscura sp. nov., and Pseudoalteromonas umbrosa sp. nov., isolated from the coral Montipora capitata.</title>
        <authorList>
            <person name="Thomas E.M."/>
            <person name="Smith E.M."/>
            <person name="Papke E."/>
            <person name="Shlafstein M.D."/>
            <person name="Oline D.K."/>
            <person name="Videau P."/>
            <person name="Saw J.H."/>
            <person name="Strangman W.K."/>
            <person name="Ushijima B."/>
        </authorList>
    </citation>
    <scope>NUCLEOTIDE SEQUENCE [LARGE SCALE GENOMIC DNA]</scope>
    <source>
        <strain evidence="5 6">P94</strain>
    </source>
</reference>
<keyword evidence="6" id="KW-1185">Reference proteome</keyword>
<feature type="chain" id="PRO_5046665487" description="Porin" evidence="4">
    <location>
        <begin position="20"/>
        <end position="236"/>
    </location>
</feature>
<evidence type="ECO:0000256" key="2">
    <source>
        <dbReference type="ARBA" id="ARBA00023136"/>
    </source>
</evidence>
<accession>A0ABT7EMF1</accession>
<dbReference type="Gene3D" id="2.40.170.20">
    <property type="entry name" value="TonB-dependent receptor, beta-barrel domain"/>
    <property type="match status" value="1"/>
</dbReference>
<evidence type="ECO:0000313" key="5">
    <source>
        <dbReference type="EMBL" id="MDK2596211.1"/>
    </source>
</evidence>
<gene>
    <name evidence="5" type="ORF">QNM18_14205</name>
</gene>
<evidence type="ECO:0000256" key="3">
    <source>
        <dbReference type="ARBA" id="ARBA00023237"/>
    </source>
</evidence>
<dbReference type="SUPFAM" id="SSF56935">
    <property type="entry name" value="Porins"/>
    <property type="match status" value="1"/>
</dbReference>
<dbReference type="InterPro" id="IPR036942">
    <property type="entry name" value="Beta-barrel_TonB_sf"/>
</dbReference>
<comment type="subcellular location">
    <subcellularLocation>
        <location evidence="1">Cell outer membrane</location>
    </subcellularLocation>
</comment>
<feature type="signal peptide" evidence="4">
    <location>
        <begin position="1"/>
        <end position="19"/>
    </location>
</feature>
<protein>
    <recommendedName>
        <fullName evidence="7">Porin</fullName>
    </recommendedName>
</protein>
<dbReference type="RefSeq" id="WP_284137618.1">
    <property type="nucleotide sequence ID" value="NZ_JASJUT010000005.1"/>
</dbReference>
<keyword evidence="3" id="KW-0998">Cell outer membrane</keyword>
<evidence type="ECO:0000256" key="1">
    <source>
        <dbReference type="ARBA" id="ARBA00004442"/>
    </source>
</evidence>
<proteinExistence type="predicted"/>
<name>A0ABT7EMF1_9GAMM</name>
<organism evidence="5 6">
    <name type="scientific">Pseudoalteromonas obscura</name>
    <dbReference type="NCBI Taxonomy" id="3048491"/>
    <lineage>
        <taxon>Bacteria</taxon>
        <taxon>Pseudomonadati</taxon>
        <taxon>Pseudomonadota</taxon>
        <taxon>Gammaproteobacteria</taxon>
        <taxon>Alteromonadales</taxon>
        <taxon>Pseudoalteromonadaceae</taxon>
        <taxon>Pseudoalteromonas</taxon>
    </lineage>
</organism>
<keyword evidence="2" id="KW-0472">Membrane</keyword>
<sequence length="236" mass="26879">MKLLALALSSALISTATFASDTVNFDYVGAGYAKFKLIDEDGDDSLNGFTVEASKQLDQNWVISAQYLDTSLDKADTRVSEYGDKVYTTYVESTSDIAQWNINAAYIIPFENNTLLELVGSVGRINMDNDGFIKQTVNYLDTHGEEHLYPRFQRDYDTQLHTSTYGIEANYHIAFLDNFRATAGIGYQHFSRAQDKNEFAYQFELAYDITKDFTISASYQNVDVYENHFVTVRYNF</sequence>
<evidence type="ECO:0000256" key="4">
    <source>
        <dbReference type="SAM" id="SignalP"/>
    </source>
</evidence>
<evidence type="ECO:0000313" key="6">
    <source>
        <dbReference type="Proteomes" id="UP001231915"/>
    </source>
</evidence>
<evidence type="ECO:0008006" key="7">
    <source>
        <dbReference type="Google" id="ProtNLM"/>
    </source>
</evidence>
<comment type="caution">
    <text evidence="5">The sequence shown here is derived from an EMBL/GenBank/DDBJ whole genome shotgun (WGS) entry which is preliminary data.</text>
</comment>